<reference evidence="3" key="1">
    <citation type="journal article" date="2019" name="Int. J. Syst. Evol. Microbiol.">
        <title>The Global Catalogue of Microorganisms (GCM) 10K type strain sequencing project: providing services to taxonomists for standard genome sequencing and annotation.</title>
        <authorList>
            <consortium name="The Broad Institute Genomics Platform"/>
            <consortium name="The Broad Institute Genome Sequencing Center for Infectious Disease"/>
            <person name="Wu L."/>
            <person name="Ma J."/>
        </authorList>
    </citation>
    <scope>NUCLEOTIDE SEQUENCE [LARGE SCALE GENOMIC DNA]</scope>
    <source>
        <strain evidence="3">CCUG 55328</strain>
    </source>
</reference>
<keyword evidence="3" id="KW-1185">Reference proteome</keyword>
<dbReference type="EMBL" id="JBHTKR010000003">
    <property type="protein sequence ID" value="MFD1194510.1"/>
    <property type="molecule type" value="Genomic_DNA"/>
</dbReference>
<dbReference type="Pfam" id="PF00144">
    <property type="entry name" value="Beta-lactamase"/>
    <property type="match status" value="1"/>
</dbReference>
<organism evidence="2 3">
    <name type="scientific">Seohaeicola saemankumensis</name>
    <dbReference type="NCBI Taxonomy" id="481181"/>
    <lineage>
        <taxon>Bacteria</taxon>
        <taxon>Pseudomonadati</taxon>
        <taxon>Pseudomonadota</taxon>
        <taxon>Alphaproteobacteria</taxon>
        <taxon>Rhodobacterales</taxon>
        <taxon>Roseobacteraceae</taxon>
        <taxon>Seohaeicola</taxon>
    </lineage>
</organism>
<sequence>MRSLLKWTQRVLAMLILAAVVLVLWKKEEIGRLLAVNSLFAEDRIVANFSGMDGLFLTVPMNRGAGPVSPLPRGPAMTPPDGFDTWLTDRAVTALLVLKDGEIRHEDYYRGTGPDDRRISWSVAKSYLSAMMGIVLEEGTIDSLDDPVTKYVPALAGSAYDGTTILNVLQMASGVSFDEDYLDFNSDINRMGRVLALGQSMNGFAAGLRDRFTEPGRQWQYVSIDTHVIGMVIAGATGRSIPDLMQEKLIAPMGLEADPLYITDGHGTAFVLGGLNLTTRDYARFGQMFLQMGEWNGQQIVPIDWVAASTEPSAPTAPGAEQYGLQWWMAPNAPDGEFYGRGIYGQYIYINRAKGIVIAANGADRAFRAQGANEQNIAMFRRIADAM</sequence>
<dbReference type="Gene3D" id="3.40.710.10">
    <property type="entry name" value="DD-peptidase/beta-lactamase superfamily"/>
    <property type="match status" value="1"/>
</dbReference>
<gene>
    <name evidence="2" type="ORF">ACFQ3C_07500</name>
</gene>
<evidence type="ECO:0000259" key="1">
    <source>
        <dbReference type="Pfam" id="PF00144"/>
    </source>
</evidence>
<accession>A0ABW3TFJ6</accession>
<dbReference type="Proteomes" id="UP001597151">
    <property type="component" value="Unassembled WGS sequence"/>
</dbReference>
<dbReference type="PANTHER" id="PTHR43283">
    <property type="entry name" value="BETA-LACTAMASE-RELATED"/>
    <property type="match status" value="1"/>
</dbReference>
<dbReference type="PANTHER" id="PTHR43283:SF14">
    <property type="entry name" value="BLL8153 PROTEIN"/>
    <property type="match status" value="1"/>
</dbReference>
<dbReference type="InterPro" id="IPR050789">
    <property type="entry name" value="Diverse_Enzym_Activities"/>
</dbReference>
<dbReference type="InterPro" id="IPR001466">
    <property type="entry name" value="Beta-lactam-related"/>
</dbReference>
<proteinExistence type="predicted"/>
<evidence type="ECO:0000313" key="3">
    <source>
        <dbReference type="Proteomes" id="UP001597151"/>
    </source>
</evidence>
<evidence type="ECO:0000313" key="2">
    <source>
        <dbReference type="EMBL" id="MFD1194510.1"/>
    </source>
</evidence>
<comment type="caution">
    <text evidence="2">The sequence shown here is derived from an EMBL/GenBank/DDBJ whole genome shotgun (WGS) entry which is preliminary data.</text>
</comment>
<dbReference type="SUPFAM" id="SSF56601">
    <property type="entry name" value="beta-lactamase/transpeptidase-like"/>
    <property type="match status" value="1"/>
</dbReference>
<keyword evidence="2" id="KW-0378">Hydrolase</keyword>
<dbReference type="RefSeq" id="WP_380790070.1">
    <property type="nucleotide sequence ID" value="NZ_JBHTKR010000003.1"/>
</dbReference>
<dbReference type="GO" id="GO:0016787">
    <property type="term" value="F:hydrolase activity"/>
    <property type="evidence" value="ECO:0007669"/>
    <property type="project" value="UniProtKB-KW"/>
</dbReference>
<protein>
    <submittedName>
        <fullName evidence="2">Serine hydrolase domain-containing protein</fullName>
        <ecNumber evidence="2">3.-.-.-</ecNumber>
    </submittedName>
</protein>
<dbReference type="InterPro" id="IPR012338">
    <property type="entry name" value="Beta-lactam/transpept-like"/>
</dbReference>
<dbReference type="EC" id="3.-.-.-" evidence="2"/>
<feature type="domain" description="Beta-lactamase-related" evidence="1">
    <location>
        <begin position="93"/>
        <end position="360"/>
    </location>
</feature>
<name>A0ABW3TFJ6_9RHOB</name>